<organism evidence="2">
    <name type="scientific">Tanacetum cinerariifolium</name>
    <name type="common">Dalmatian daisy</name>
    <name type="synonym">Chrysanthemum cinerariifolium</name>
    <dbReference type="NCBI Taxonomy" id="118510"/>
    <lineage>
        <taxon>Eukaryota</taxon>
        <taxon>Viridiplantae</taxon>
        <taxon>Streptophyta</taxon>
        <taxon>Embryophyta</taxon>
        <taxon>Tracheophyta</taxon>
        <taxon>Spermatophyta</taxon>
        <taxon>Magnoliopsida</taxon>
        <taxon>eudicotyledons</taxon>
        <taxon>Gunneridae</taxon>
        <taxon>Pentapetalae</taxon>
        <taxon>asterids</taxon>
        <taxon>campanulids</taxon>
        <taxon>Asterales</taxon>
        <taxon>Asteraceae</taxon>
        <taxon>Asteroideae</taxon>
        <taxon>Anthemideae</taxon>
        <taxon>Anthemidinae</taxon>
        <taxon>Tanacetum</taxon>
    </lineage>
</organism>
<evidence type="ECO:0008006" key="3">
    <source>
        <dbReference type="Google" id="ProtNLM"/>
    </source>
</evidence>
<dbReference type="EMBL" id="BKCJ010010604">
    <property type="protein sequence ID" value="GEU92329.1"/>
    <property type="molecule type" value="Genomic_DNA"/>
</dbReference>
<feature type="compositionally biased region" description="Basic and acidic residues" evidence="1">
    <location>
        <begin position="254"/>
        <end position="270"/>
    </location>
</feature>
<comment type="caution">
    <text evidence="2">The sequence shown here is derived from an EMBL/GenBank/DDBJ whole genome shotgun (WGS) entry which is preliminary data.</text>
</comment>
<feature type="compositionally biased region" description="Low complexity" evidence="1">
    <location>
        <begin position="111"/>
        <end position="130"/>
    </location>
</feature>
<proteinExistence type="predicted"/>
<evidence type="ECO:0000256" key="1">
    <source>
        <dbReference type="SAM" id="MobiDB-lite"/>
    </source>
</evidence>
<reference evidence="2" key="1">
    <citation type="journal article" date="2019" name="Sci. Rep.">
        <title>Draft genome of Tanacetum cinerariifolium, the natural source of mosquito coil.</title>
        <authorList>
            <person name="Yamashiro T."/>
            <person name="Shiraishi A."/>
            <person name="Satake H."/>
            <person name="Nakayama K."/>
        </authorList>
    </citation>
    <scope>NUCLEOTIDE SEQUENCE</scope>
</reference>
<protein>
    <recommendedName>
        <fullName evidence="3">Reverse transcriptase domain-containing protein</fullName>
    </recommendedName>
</protein>
<feature type="region of interest" description="Disordered" evidence="1">
    <location>
        <begin position="98"/>
        <end position="130"/>
    </location>
</feature>
<name>A0A6L2P418_TANCI</name>
<gene>
    <name evidence="2" type="ORF">Tci_064307</name>
</gene>
<evidence type="ECO:0000313" key="2">
    <source>
        <dbReference type="EMBL" id="GEU92329.1"/>
    </source>
</evidence>
<accession>A0A6L2P418</accession>
<dbReference type="AlphaFoldDB" id="A0A6L2P418"/>
<sequence>MSSPNHPTFDIEDAFSFNFLDYFPATPRNSSPDSSNDLTKYLLATLVLPPLHDDLYMEVMQAYDATNELRIPLLQAPIASPTVMRPVLSLFDSQDFLPPEEISPPKDVETPVESSIPVSPSSSVGSSSLVRSITPPPDYPFDESVFAELDNSLWIIPRPLGSKPVPKEPNKMPPKITSTSEIPTMTQTAIRQLITDGIAATLEVQTATMENTNRNVISNYKGFMSYQPSYFNGTEGAVSLIRWFERTESVKEKQEKDKIRTKPDKKREAWRSPAMGPHMNFQCQPMNQNFYNSNSPGFNQPQPPQSPVIHHPPQDISIQEMEDLKQQYLDEMKCLINSEYRDEVKIAELKKNFNVTPSLSTKEPDNSLSMGDEHLDTISETKSDEFIKCSVEKLILIPSESEGIPDNMCDVTFHDNSPLDVSKDQFEDFSDSNVEFSSTDDNSFSIDKIGYVEASPLDSELISSEVMEIVILKVGGIDDDILLTINDDILREKLLNVNLLFAKIEALNDNPTPFYDPIVSGTPPTLTPFGESDFFLEETNNFDNSLPDFTTFSNVLFDAEYESDSSDDQSCSDEDVPEKIFLTPLFEEETIPMKIDQHPHNAKSDPMKSLCTPDSSLIISSKIDSLLDEFAGELTLLKSIPPGIDETNCDFEEDILLIEKLLYDNSYPRPPKEFVSANSNTKIGSFSPSPIPVEDSDSFMEEIDLPFTPDYPMPLGIEDDDYDSERDILILKDLPSNDTLLIPEIESFQFDISLFSRPPAKPPDGNTRILNIKMMGDISDQKVPMPKLMITLALNQEESPDLLSHRGLKVFSLLLHAR</sequence>
<feature type="region of interest" description="Disordered" evidence="1">
    <location>
        <begin position="254"/>
        <end position="277"/>
    </location>
</feature>